<protein>
    <submittedName>
        <fullName evidence="1">Uncharacterized protein</fullName>
    </submittedName>
</protein>
<accession>A0A840WEJ5</accession>
<dbReference type="RefSeq" id="WP_246420180.1">
    <property type="nucleotide sequence ID" value="NZ_BAAAKM010000135.1"/>
</dbReference>
<dbReference type="AlphaFoldDB" id="A0A840WEJ5"/>
<evidence type="ECO:0000313" key="1">
    <source>
        <dbReference type="EMBL" id="MBB5490385.1"/>
    </source>
</evidence>
<dbReference type="EMBL" id="JACHDO010000001">
    <property type="protein sequence ID" value="MBB5490385.1"/>
    <property type="molecule type" value="Genomic_DNA"/>
</dbReference>
<gene>
    <name evidence="1" type="ORF">HNR07_001522</name>
</gene>
<comment type="caution">
    <text evidence="1">The sequence shown here is derived from an EMBL/GenBank/DDBJ whole genome shotgun (WGS) entry which is preliminary data.</text>
</comment>
<reference evidence="1 2" key="1">
    <citation type="submission" date="2020-08" db="EMBL/GenBank/DDBJ databases">
        <title>Sequencing the genomes of 1000 actinobacteria strains.</title>
        <authorList>
            <person name="Klenk H.-P."/>
        </authorList>
    </citation>
    <scope>NUCLEOTIDE SEQUENCE [LARGE SCALE GENOMIC DNA]</scope>
    <source>
        <strain evidence="1 2">DSM 44598</strain>
    </source>
</reference>
<dbReference type="Gene3D" id="1.25.40.10">
    <property type="entry name" value="Tetratricopeptide repeat domain"/>
    <property type="match status" value="1"/>
</dbReference>
<dbReference type="Proteomes" id="UP000579647">
    <property type="component" value="Unassembled WGS sequence"/>
</dbReference>
<evidence type="ECO:0000313" key="2">
    <source>
        <dbReference type="Proteomes" id="UP000579647"/>
    </source>
</evidence>
<organism evidence="1 2">
    <name type="scientific">Nocardiopsis metallicus</name>
    <dbReference type="NCBI Taxonomy" id="179819"/>
    <lineage>
        <taxon>Bacteria</taxon>
        <taxon>Bacillati</taxon>
        <taxon>Actinomycetota</taxon>
        <taxon>Actinomycetes</taxon>
        <taxon>Streptosporangiales</taxon>
        <taxon>Nocardiopsidaceae</taxon>
        <taxon>Nocardiopsis</taxon>
    </lineage>
</organism>
<proteinExistence type="predicted"/>
<dbReference type="InterPro" id="IPR011990">
    <property type="entry name" value="TPR-like_helical_dom_sf"/>
</dbReference>
<sequence>MGPGQSRAEDAVAGVRAVSAQIIDQDTRLGARDVVGTAVRAAARAHRTATTRFGGDRDVLAAAAEAHQICGWLAFDSELQGLSRRMSVRALHLAGAAGDRPMEHFVLSQLAMQDVHLRQPVEAARICESALPGARGSTATLFTLRAARAAAQTGEHRRARRLIRETRERHLDGPRPGDPAWTWWLTGAEISWHHGMTHVDTGSWGRAAEHFAEACRRTPQQGRSAAVYRASLLCALARARSWTEAEKVLVHDVLPHQDAVASVRTQRMLNHAARLLAAARKRPSLHEIARLLHRPPDQGAGRCSGRVRAGTWTGPWPRCVRG</sequence>
<keyword evidence="2" id="KW-1185">Reference proteome</keyword>
<name>A0A840WEJ5_9ACTN</name>